<name>A0ABW3NTN6_9SPHN</name>
<gene>
    <name evidence="4" type="ORF">ACFQ24_01540</name>
</gene>
<dbReference type="InterPro" id="IPR003680">
    <property type="entry name" value="Flavodoxin_fold"/>
</dbReference>
<keyword evidence="2 4" id="KW-0560">Oxidoreductase</keyword>
<evidence type="ECO:0000256" key="1">
    <source>
        <dbReference type="ARBA" id="ARBA00006252"/>
    </source>
</evidence>
<dbReference type="InterPro" id="IPR051545">
    <property type="entry name" value="NAD(P)H_dehydrogenase_qn"/>
</dbReference>
<protein>
    <submittedName>
        <fullName evidence="4">NAD(P)H-dependent oxidoreductase</fullName>
        <ecNumber evidence="4">1.-.-.-</ecNumber>
        <ecNumber evidence="4">1.6.99.-</ecNumber>
    </submittedName>
</protein>
<keyword evidence="5" id="KW-1185">Reference proteome</keyword>
<evidence type="ECO:0000259" key="3">
    <source>
        <dbReference type="Pfam" id="PF02525"/>
    </source>
</evidence>
<proteinExistence type="inferred from homology"/>
<organism evidence="4 5">
    <name type="scientific">Sphingobium olei</name>
    <dbReference type="NCBI Taxonomy" id="420955"/>
    <lineage>
        <taxon>Bacteria</taxon>
        <taxon>Pseudomonadati</taxon>
        <taxon>Pseudomonadota</taxon>
        <taxon>Alphaproteobacteria</taxon>
        <taxon>Sphingomonadales</taxon>
        <taxon>Sphingomonadaceae</taxon>
        <taxon>Sphingobium</taxon>
    </lineage>
</organism>
<accession>A0ABW3NTN6</accession>
<dbReference type="SUPFAM" id="SSF52218">
    <property type="entry name" value="Flavoproteins"/>
    <property type="match status" value="1"/>
</dbReference>
<feature type="domain" description="Flavodoxin-like fold" evidence="3">
    <location>
        <begin position="3"/>
        <end position="138"/>
    </location>
</feature>
<evidence type="ECO:0000313" key="5">
    <source>
        <dbReference type="Proteomes" id="UP001597203"/>
    </source>
</evidence>
<dbReference type="InterPro" id="IPR029039">
    <property type="entry name" value="Flavoprotein-like_sf"/>
</dbReference>
<comment type="similarity">
    <text evidence="1">Belongs to the NAD(P)H dehydrogenase (quinone) family.</text>
</comment>
<dbReference type="EC" id="1.6.99.-" evidence="4"/>
<evidence type="ECO:0000256" key="2">
    <source>
        <dbReference type="ARBA" id="ARBA00023002"/>
    </source>
</evidence>
<sequence length="184" mass="20796">MTRIAIIDGHPDASSERFVHGLARTYADAAADAGHDVERINVAELEFPVLRSQAEWQDGLVPADIEHAQQAIMRAEHLVILYPLWLGDMPALLKAFLEQVARPSFAFRYKEHGLPEKLLGGRSARVIVTMGMPGLFYRFFYRAHQPQEPRAQHPRLHRDWTGPPLGDRCGRECRSSQPLAFAHP</sequence>
<dbReference type="RefSeq" id="WP_279606770.1">
    <property type="nucleotide sequence ID" value="NZ_JBHTLS010000006.1"/>
</dbReference>
<dbReference type="GO" id="GO:0016491">
    <property type="term" value="F:oxidoreductase activity"/>
    <property type="evidence" value="ECO:0007669"/>
    <property type="project" value="UniProtKB-KW"/>
</dbReference>
<dbReference type="EC" id="1.-.-.-" evidence="4"/>
<dbReference type="Pfam" id="PF02525">
    <property type="entry name" value="Flavodoxin_2"/>
    <property type="match status" value="1"/>
</dbReference>
<dbReference type="Proteomes" id="UP001597203">
    <property type="component" value="Unassembled WGS sequence"/>
</dbReference>
<reference evidence="5" key="1">
    <citation type="journal article" date="2019" name="Int. J. Syst. Evol. Microbiol.">
        <title>The Global Catalogue of Microorganisms (GCM) 10K type strain sequencing project: providing services to taxonomists for standard genome sequencing and annotation.</title>
        <authorList>
            <consortium name="The Broad Institute Genomics Platform"/>
            <consortium name="The Broad Institute Genome Sequencing Center for Infectious Disease"/>
            <person name="Wu L."/>
            <person name="Ma J."/>
        </authorList>
    </citation>
    <scope>NUCLEOTIDE SEQUENCE [LARGE SCALE GENOMIC DNA]</scope>
    <source>
        <strain evidence="5">CCUG 54329</strain>
    </source>
</reference>
<evidence type="ECO:0000313" key="4">
    <source>
        <dbReference type="EMBL" id="MFD1103601.1"/>
    </source>
</evidence>
<dbReference type="PANTHER" id="PTHR10204">
    <property type="entry name" value="NAD P H OXIDOREDUCTASE-RELATED"/>
    <property type="match status" value="1"/>
</dbReference>
<dbReference type="EMBL" id="JBHTLS010000006">
    <property type="protein sequence ID" value="MFD1103601.1"/>
    <property type="molecule type" value="Genomic_DNA"/>
</dbReference>
<dbReference type="PANTHER" id="PTHR10204:SF34">
    <property type="entry name" value="NAD(P)H DEHYDROGENASE [QUINONE] 1 ISOFORM 1"/>
    <property type="match status" value="1"/>
</dbReference>
<dbReference type="Gene3D" id="3.40.50.360">
    <property type="match status" value="1"/>
</dbReference>
<comment type="caution">
    <text evidence="4">The sequence shown here is derived from an EMBL/GenBank/DDBJ whole genome shotgun (WGS) entry which is preliminary data.</text>
</comment>